<evidence type="ECO:0000256" key="1">
    <source>
        <dbReference type="ARBA" id="ARBA00022617"/>
    </source>
</evidence>
<dbReference type="InterPro" id="IPR009056">
    <property type="entry name" value="Cyt_c-like_dom"/>
</dbReference>
<keyword evidence="2 4" id="KW-0479">Metal-binding</keyword>
<dbReference type="RefSeq" id="WP_148402890.1">
    <property type="nucleotide sequence ID" value="NZ_VSKK01000001.1"/>
</dbReference>
<feature type="domain" description="Cytochrome c" evidence="5">
    <location>
        <begin position="37"/>
        <end position="134"/>
    </location>
</feature>
<dbReference type="PROSITE" id="PS51007">
    <property type="entry name" value="CYTC"/>
    <property type="match status" value="1"/>
</dbReference>
<dbReference type="Gene3D" id="1.10.760.10">
    <property type="entry name" value="Cytochrome c-like domain"/>
    <property type="match status" value="1"/>
</dbReference>
<dbReference type="OrthoDB" id="1494333at2"/>
<dbReference type="PROSITE" id="PS51257">
    <property type="entry name" value="PROKAR_LIPOPROTEIN"/>
    <property type="match status" value="1"/>
</dbReference>
<evidence type="ECO:0000256" key="4">
    <source>
        <dbReference type="PROSITE-ProRule" id="PRU00433"/>
    </source>
</evidence>
<gene>
    <name evidence="6" type="ORF">ES674_05100</name>
</gene>
<organism evidence="6 7">
    <name type="scientific">Bizionia myxarmorum</name>
    <dbReference type="NCBI Taxonomy" id="291186"/>
    <lineage>
        <taxon>Bacteria</taxon>
        <taxon>Pseudomonadati</taxon>
        <taxon>Bacteroidota</taxon>
        <taxon>Flavobacteriia</taxon>
        <taxon>Flavobacteriales</taxon>
        <taxon>Flavobacteriaceae</taxon>
        <taxon>Bizionia</taxon>
    </lineage>
</organism>
<dbReference type="SUPFAM" id="SSF46626">
    <property type="entry name" value="Cytochrome c"/>
    <property type="match status" value="1"/>
</dbReference>
<keyword evidence="3 4" id="KW-0408">Iron</keyword>
<sequence>MIRNIFLLTIILAVVSSCKNEKQEGQDYVNSATIDKQQNHPGKKLMEVNCYVCHSPTANHDERIAPPMAAIKNHYLSEGITKADFIRDIESYVKNPTEANSKMPGAVRRFGVMPKAQYPENTITQIADYIFDYDIDQPEWFDDHVKEQGGKGLGNMNRSGKQNMKKQQAFLRDSAMSYEEIGLKYAMSTQAELGKNLMGTIQKKGTLAAVEFCNVAAYPLTDSMSVVQNANIKRVSDKPRNPNNQANNQELKYIAQFKASVAAKKEPKAIVEETDDTVQFYYPISTNTMCLQCHGKNIEPEVYKSIKALYPMDEAIGYMENEVRGIWSISFDK</sequence>
<dbReference type="GO" id="GO:0046872">
    <property type="term" value="F:metal ion binding"/>
    <property type="evidence" value="ECO:0007669"/>
    <property type="project" value="UniProtKB-KW"/>
</dbReference>
<protein>
    <submittedName>
        <fullName evidence="6">DUF3365 domain-containing protein</fullName>
    </submittedName>
</protein>
<keyword evidence="7" id="KW-1185">Reference proteome</keyword>
<evidence type="ECO:0000256" key="3">
    <source>
        <dbReference type="ARBA" id="ARBA00023004"/>
    </source>
</evidence>
<evidence type="ECO:0000313" key="7">
    <source>
        <dbReference type="Proteomes" id="UP000323720"/>
    </source>
</evidence>
<evidence type="ECO:0000256" key="2">
    <source>
        <dbReference type="ARBA" id="ARBA00022723"/>
    </source>
</evidence>
<dbReference type="GO" id="GO:0020037">
    <property type="term" value="F:heme binding"/>
    <property type="evidence" value="ECO:0007669"/>
    <property type="project" value="InterPro"/>
</dbReference>
<dbReference type="InterPro" id="IPR021796">
    <property type="entry name" value="Tll0287-like_dom"/>
</dbReference>
<accession>A0A5D0RCN8</accession>
<dbReference type="GO" id="GO:0009055">
    <property type="term" value="F:electron transfer activity"/>
    <property type="evidence" value="ECO:0007669"/>
    <property type="project" value="InterPro"/>
</dbReference>
<dbReference type="Pfam" id="PF11845">
    <property type="entry name" value="Tll0287-like"/>
    <property type="match status" value="1"/>
</dbReference>
<dbReference type="AlphaFoldDB" id="A0A5D0RCN8"/>
<evidence type="ECO:0000313" key="6">
    <source>
        <dbReference type="EMBL" id="TYB79153.1"/>
    </source>
</evidence>
<proteinExistence type="predicted"/>
<name>A0A5D0RCN8_9FLAO</name>
<comment type="caution">
    <text evidence="6">The sequence shown here is derived from an EMBL/GenBank/DDBJ whole genome shotgun (WGS) entry which is preliminary data.</text>
</comment>
<keyword evidence="1 4" id="KW-0349">Heme</keyword>
<reference evidence="6 7" key="1">
    <citation type="submission" date="2019-08" db="EMBL/GenBank/DDBJ databases">
        <title>Genomes of Antarctic Bizionia species.</title>
        <authorList>
            <person name="Bowman J.P."/>
        </authorList>
    </citation>
    <scope>NUCLEOTIDE SEQUENCE [LARGE SCALE GENOMIC DNA]</scope>
    <source>
        <strain evidence="6 7">ADA-4</strain>
    </source>
</reference>
<dbReference type="Proteomes" id="UP000323720">
    <property type="component" value="Unassembled WGS sequence"/>
</dbReference>
<dbReference type="InterPro" id="IPR036909">
    <property type="entry name" value="Cyt_c-like_dom_sf"/>
</dbReference>
<dbReference type="EMBL" id="VSKK01000001">
    <property type="protein sequence ID" value="TYB79153.1"/>
    <property type="molecule type" value="Genomic_DNA"/>
</dbReference>
<evidence type="ECO:0000259" key="5">
    <source>
        <dbReference type="PROSITE" id="PS51007"/>
    </source>
</evidence>